<keyword evidence="9 11" id="KW-0868">Chloride</keyword>
<feature type="transmembrane region" description="Helical" evidence="11">
    <location>
        <begin position="325"/>
        <end position="344"/>
    </location>
</feature>
<comment type="similarity">
    <text evidence="11">Belongs to the chloride channel (TC 2.A.49) family.</text>
</comment>
<gene>
    <name evidence="14" type="ORF">Naga_100212g5</name>
</gene>
<dbReference type="CDD" id="cd04591">
    <property type="entry name" value="CBS_pair_voltage-gated_CLC_euk_bac"/>
    <property type="match status" value="1"/>
</dbReference>
<feature type="transmembrane region" description="Helical" evidence="11">
    <location>
        <begin position="177"/>
        <end position="198"/>
    </location>
</feature>
<dbReference type="Gene3D" id="3.10.580.10">
    <property type="entry name" value="CBS-domain"/>
    <property type="match status" value="1"/>
</dbReference>
<evidence type="ECO:0000256" key="7">
    <source>
        <dbReference type="ARBA" id="ARBA00023122"/>
    </source>
</evidence>
<dbReference type="SUPFAM" id="SSF81340">
    <property type="entry name" value="Clc chloride channel"/>
    <property type="match status" value="1"/>
</dbReference>
<dbReference type="Pfam" id="PF00571">
    <property type="entry name" value="CBS"/>
    <property type="match status" value="1"/>
</dbReference>
<evidence type="ECO:0000256" key="3">
    <source>
        <dbReference type="ARBA" id="ARBA00022692"/>
    </source>
</evidence>
<organism evidence="14 15">
    <name type="scientific">Nannochloropsis gaditana</name>
    <dbReference type="NCBI Taxonomy" id="72520"/>
    <lineage>
        <taxon>Eukaryota</taxon>
        <taxon>Sar</taxon>
        <taxon>Stramenopiles</taxon>
        <taxon>Ochrophyta</taxon>
        <taxon>Eustigmatophyceae</taxon>
        <taxon>Eustigmatales</taxon>
        <taxon>Monodopsidaceae</taxon>
        <taxon>Nannochloropsis</taxon>
    </lineage>
</organism>
<dbReference type="AlphaFoldDB" id="W7U3E8"/>
<reference evidence="14 15" key="1">
    <citation type="journal article" date="2014" name="Mol. Plant">
        <title>Chromosome Scale Genome Assembly and Transcriptome Profiling of Nannochloropsis gaditana in Nitrogen Depletion.</title>
        <authorList>
            <person name="Corteggiani Carpinelli E."/>
            <person name="Telatin A."/>
            <person name="Vitulo N."/>
            <person name="Forcato C."/>
            <person name="D'Angelo M."/>
            <person name="Schiavon R."/>
            <person name="Vezzi A."/>
            <person name="Giacometti G.M."/>
            <person name="Morosinotto T."/>
            <person name="Valle G."/>
        </authorList>
    </citation>
    <scope>NUCLEOTIDE SEQUENCE [LARGE SCALE GENOMIC DNA]</scope>
    <source>
        <strain evidence="14 15">B-31</strain>
    </source>
</reference>
<feature type="region of interest" description="Disordered" evidence="12">
    <location>
        <begin position="1"/>
        <end position="55"/>
    </location>
</feature>
<keyword evidence="2 11" id="KW-0813">Transport</keyword>
<dbReference type="InterPro" id="IPR001807">
    <property type="entry name" value="ClC"/>
</dbReference>
<comment type="caution">
    <text evidence="14">The sequence shown here is derived from an EMBL/GenBank/DDBJ whole genome shotgun (WGS) entry which is preliminary data.</text>
</comment>
<evidence type="ECO:0000256" key="10">
    <source>
        <dbReference type="PROSITE-ProRule" id="PRU00703"/>
    </source>
</evidence>
<dbReference type="GO" id="GO:0005254">
    <property type="term" value="F:chloride channel activity"/>
    <property type="evidence" value="ECO:0007669"/>
    <property type="project" value="UniProtKB-UniRule"/>
</dbReference>
<feature type="transmembrane region" description="Helical" evidence="11">
    <location>
        <begin position="421"/>
        <end position="438"/>
    </location>
</feature>
<evidence type="ECO:0000313" key="14">
    <source>
        <dbReference type="EMBL" id="EWM27406.1"/>
    </source>
</evidence>
<dbReference type="Gene3D" id="1.10.3080.10">
    <property type="entry name" value="Clc chloride channel"/>
    <property type="match status" value="1"/>
</dbReference>
<feature type="transmembrane region" description="Helical" evidence="11">
    <location>
        <begin position="379"/>
        <end position="401"/>
    </location>
</feature>
<feature type="transmembrane region" description="Helical" evidence="11">
    <location>
        <begin position="539"/>
        <end position="561"/>
    </location>
</feature>
<feature type="compositionally biased region" description="Polar residues" evidence="12">
    <location>
        <begin position="35"/>
        <end position="52"/>
    </location>
</feature>
<feature type="transmembrane region" description="Helical" evidence="11">
    <location>
        <begin position="290"/>
        <end position="313"/>
    </location>
</feature>
<dbReference type="InterPro" id="IPR051280">
    <property type="entry name" value="Cl-channel/antiporter"/>
</dbReference>
<dbReference type="PANTHER" id="PTHR11689">
    <property type="entry name" value="CHLORIDE CHANNEL PROTEIN CLC FAMILY MEMBER"/>
    <property type="match status" value="1"/>
</dbReference>
<evidence type="ECO:0000256" key="6">
    <source>
        <dbReference type="ARBA" id="ARBA00023065"/>
    </source>
</evidence>
<feature type="transmembrane region" description="Helical" evidence="11">
    <location>
        <begin position="132"/>
        <end position="157"/>
    </location>
</feature>
<dbReference type="GO" id="GO:0016020">
    <property type="term" value="C:membrane"/>
    <property type="evidence" value="ECO:0007669"/>
    <property type="project" value="UniProtKB-SubCell"/>
</dbReference>
<keyword evidence="15" id="KW-1185">Reference proteome</keyword>
<dbReference type="EMBL" id="AZIL01000466">
    <property type="protein sequence ID" value="EWM27406.1"/>
    <property type="molecule type" value="Genomic_DNA"/>
</dbReference>
<evidence type="ECO:0000259" key="13">
    <source>
        <dbReference type="PROSITE" id="PS51371"/>
    </source>
</evidence>
<evidence type="ECO:0000313" key="15">
    <source>
        <dbReference type="Proteomes" id="UP000019335"/>
    </source>
</evidence>
<keyword evidence="7 10" id="KW-0129">CBS domain</keyword>
<name>W7U3E8_9STRA</name>
<dbReference type="InterPro" id="IPR000644">
    <property type="entry name" value="CBS_dom"/>
</dbReference>
<feature type="compositionally biased region" description="Basic and acidic residues" evidence="12">
    <location>
        <begin position="1"/>
        <end position="10"/>
    </location>
</feature>
<feature type="transmembrane region" description="Helical" evidence="11">
    <location>
        <begin position="603"/>
        <end position="620"/>
    </location>
</feature>
<evidence type="ECO:0000256" key="4">
    <source>
        <dbReference type="ARBA" id="ARBA00022737"/>
    </source>
</evidence>
<sequence length="882" mass="96852">MDEALAKDKAYTGTGRENVVKEGQPVESNLGKDVTCSSSTTRLRPRSWTSTGLPHETQSRAWPLKKVPSISSQNYEAHESEVARLYELEQRTNCHSHMRDETTSSGIEDEQDGNLQEVGNKILRWQTRKRSLLRWLVIFFIAIVIETLYLFISYSSATLVTFRTTFTLQFQSGWSKYVIKLILSCLYAVIAFLMVYLVPASAGSGIPETKAFLNGIRIPDIQSLSTLTAKVFGTIFAVAAGLPVGKYGPMIHIGSIVAACTSRRARLIRPVDRLLEAARVFSNHSERRDLVVAGAAAGVTAAFAAPIGGLLLAWEEGSSYWSLKVTWRVFFCATGTLLFTYLLAGSRMGPAGASLVDPSYMQSYAGSFSTGIRVANEDLLLFVGMGVLGGILGAAFNALHWHMSRLRHSYVCTWPRRLMEVLGVTVVVSTVGFLASFLSESWACRPVPPAEPSLYEDAAYVVPYLDKLLPLTCGPGHYNEVASLYLNDGVSALRLLFHLPRLNLSDDKPMFSLHALALFAGPYFLFLVLAFGVSVPSGFFVPQLLLGAALGRMAGQVVVVFGHPTYLGQVRVFAIMGSAAFVGGITRMVPSMTVIMLEATGNLFFLLPFALVLLSAHWVGDLFTPSIYDMIIEIKGYPFLRPDPPKWALAQLRARDLMTPQVVSLRPIETVKRVQEVLCTTGHNMFPLLYPSSHPTRSGALFGTIMRETLVVLLQAANFSSTASVNNDPDNPELASPVLDFAQLLESAARLSSRVIAQPVIPLTPEDESKWMDLRPYSNPSVYFVTEDSSVTKVYRLFRGLGLRHLLVLSIERDVCGVIARHDLMPNSMESKLRKIKACKNASKAHWTLPKGIQGRKAKTAGDFVKEKERGKATMETGGQGA</sequence>
<evidence type="ECO:0000256" key="5">
    <source>
        <dbReference type="ARBA" id="ARBA00022989"/>
    </source>
</evidence>
<dbReference type="InterPro" id="IPR046342">
    <property type="entry name" value="CBS_dom_sf"/>
</dbReference>
<comment type="subcellular location">
    <subcellularLocation>
        <location evidence="1 11">Membrane</location>
        <topology evidence="1 11">Multi-pass membrane protein</topology>
    </subcellularLocation>
</comment>
<feature type="transmembrane region" description="Helical" evidence="11">
    <location>
        <begin position="573"/>
        <end position="597"/>
    </location>
</feature>
<dbReference type="Pfam" id="PF00654">
    <property type="entry name" value="Voltage_CLC"/>
    <property type="match status" value="1"/>
</dbReference>
<proteinExistence type="inferred from homology"/>
<dbReference type="PRINTS" id="PR00762">
    <property type="entry name" value="CLCHANNEL"/>
</dbReference>
<keyword evidence="8 11" id="KW-0472">Membrane</keyword>
<evidence type="ECO:0000256" key="12">
    <source>
        <dbReference type="SAM" id="MobiDB-lite"/>
    </source>
</evidence>
<keyword evidence="5 11" id="KW-1133">Transmembrane helix</keyword>
<feature type="transmembrane region" description="Helical" evidence="11">
    <location>
        <begin position="511"/>
        <end position="533"/>
    </location>
</feature>
<protein>
    <recommendedName>
        <fullName evidence="11">Chloride channel protein</fullName>
    </recommendedName>
</protein>
<dbReference type="PANTHER" id="PTHR11689:SF136">
    <property type="entry name" value="H(+)_CL(-) EXCHANGE TRANSPORTER 7"/>
    <property type="match status" value="1"/>
</dbReference>
<dbReference type="Proteomes" id="UP000019335">
    <property type="component" value="Chromosome 6"/>
</dbReference>
<evidence type="ECO:0000256" key="9">
    <source>
        <dbReference type="ARBA" id="ARBA00023214"/>
    </source>
</evidence>
<evidence type="ECO:0000256" key="8">
    <source>
        <dbReference type="ARBA" id="ARBA00023136"/>
    </source>
</evidence>
<dbReference type="OrthoDB" id="428525at2759"/>
<keyword evidence="6 11" id="KW-0406">Ion transport</keyword>
<evidence type="ECO:0000256" key="1">
    <source>
        <dbReference type="ARBA" id="ARBA00004141"/>
    </source>
</evidence>
<dbReference type="InterPro" id="IPR014743">
    <property type="entry name" value="Cl-channel_core"/>
</dbReference>
<keyword evidence="4" id="KW-0677">Repeat</keyword>
<evidence type="ECO:0000256" key="11">
    <source>
        <dbReference type="RuleBase" id="RU361221"/>
    </source>
</evidence>
<accession>W7U3E8</accession>
<keyword evidence="3 11" id="KW-0812">Transmembrane</keyword>
<dbReference type="PROSITE" id="PS51371">
    <property type="entry name" value="CBS"/>
    <property type="match status" value="1"/>
</dbReference>
<evidence type="ECO:0000256" key="2">
    <source>
        <dbReference type="ARBA" id="ARBA00022448"/>
    </source>
</evidence>
<dbReference type="SUPFAM" id="SSF54631">
    <property type="entry name" value="CBS-domain pair"/>
    <property type="match status" value="1"/>
</dbReference>
<feature type="domain" description="CBS" evidence="13">
    <location>
        <begin position="778"/>
        <end position="836"/>
    </location>
</feature>